<keyword evidence="4" id="KW-0479">Metal-binding</keyword>
<comment type="similarity">
    <text evidence="2 10">Belongs to the purine nucleoside phosphorylase YfiH/LACC1 family.</text>
</comment>
<evidence type="ECO:0000256" key="4">
    <source>
        <dbReference type="ARBA" id="ARBA00022723"/>
    </source>
</evidence>
<evidence type="ECO:0000256" key="6">
    <source>
        <dbReference type="ARBA" id="ARBA00022833"/>
    </source>
</evidence>
<dbReference type="Pfam" id="PF02578">
    <property type="entry name" value="Cu-oxidase_4"/>
    <property type="match status" value="1"/>
</dbReference>
<name>A0A348HC37_9GAMM</name>
<evidence type="ECO:0000256" key="2">
    <source>
        <dbReference type="ARBA" id="ARBA00007353"/>
    </source>
</evidence>
<dbReference type="PANTHER" id="PTHR30616">
    <property type="entry name" value="UNCHARACTERIZED PROTEIN YFIH"/>
    <property type="match status" value="1"/>
</dbReference>
<dbReference type="GO" id="GO:0017061">
    <property type="term" value="F:S-methyl-5-thioadenosine phosphorylase activity"/>
    <property type="evidence" value="ECO:0007669"/>
    <property type="project" value="UniProtKB-EC"/>
</dbReference>
<dbReference type="InterPro" id="IPR011324">
    <property type="entry name" value="Cytotoxic_necrot_fac-like_cat"/>
</dbReference>
<dbReference type="Gene3D" id="3.60.140.10">
    <property type="entry name" value="CNF1/YfiH-like putative cysteine hydrolases"/>
    <property type="match status" value="1"/>
</dbReference>
<dbReference type="EMBL" id="AP018933">
    <property type="protein sequence ID" value="BBG29189.1"/>
    <property type="molecule type" value="Genomic_DNA"/>
</dbReference>
<evidence type="ECO:0000256" key="8">
    <source>
        <dbReference type="ARBA" id="ARBA00048968"/>
    </source>
</evidence>
<organism evidence="11 12">
    <name type="scientific">Zymobacter palmae</name>
    <dbReference type="NCBI Taxonomy" id="33074"/>
    <lineage>
        <taxon>Bacteria</taxon>
        <taxon>Pseudomonadati</taxon>
        <taxon>Pseudomonadota</taxon>
        <taxon>Gammaproteobacteria</taxon>
        <taxon>Oceanospirillales</taxon>
        <taxon>Halomonadaceae</taxon>
        <taxon>Zymobacter group</taxon>
        <taxon>Zymobacter</taxon>
    </lineage>
</organism>
<dbReference type="PANTHER" id="PTHR30616:SF2">
    <property type="entry name" value="PURINE NUCLEOSIDE PHOSPHORYLASE LACC1"/>
    <property type="match status" value="1"/>
</dbReference>
<dbReference type="OrthoDB" id="4279at2"/>
<dbReference type="SUPFAM" id="SSF64438">
    <property type="entry name" value="CNF1/YfiH-like putative cysteine hydrolases"/>
    <property type="match status" value="1"/>
</dbReference>
<evidence type="ECO:0000256" key="7">
    <source>
        <dbReference type="ARBA" id="ARBA00047989"/>
    </source>
</evidence>
<dbReference type="InterPro" id="IPR038371">
    <property type="entry name" value="Cu_polyphenol_OxRdtase_sf"/>
</dbReference>
<keyword evidence="3" id="KW-0808">Transferase</keyword>
<comment type="catalytic activity">
    <reaction evidence="7">
        <text>adenosine + H2O + H(+) = inosine + NH4(+)</text>
        <dbReference type="Rhea" id="RHEA:24408"/>
        <dbReference type="ChEBI" id="CHEBI:15377"/>
        <dbReference type="ChEBI" id="CHEBI:15378"/>
        <dbReference type="ChEBI" id="CHEBI:16335"/>
        <dbReference type="ChEBI" id="CHEBI:17596"/>
        <dbReference type="ChEBI" id="CHEBI:28938"/>
        <dbReference type="EC" id="3.5.4.4"/>
    </reaction>
    <physiologicalReaction direction="left-to-right" evidence="7">
        <dbReference type="Rhea" id="RHEA:24409"/>
    </physiologicalReaction>
</comment>
<evidence type="ECO:0000256" key="3">
    <source>
        <dbReference type="ARBA" id="ARBA00022679"/>
    </source>
</evidence>
<dbReference type="RefSeq" id="WP_027704588.1">
    <property type="nucleotide sequence ID" value="NZ_AP018933.1"/>
</dbReference>
<reference evidence="11 12" key="1">
    <citation type="submission" date="2018-09" db="EMBL/GenBank/DDBJ databases">
        <title>Zymobacter palmae IAM14233 (=T109) whole genome analysis.</title>
        <authorList>
            <person name="Yanase H."/>
        </authorList>
    </citation>
    <scope>NUCLEOTIDE SEQUENCE [LARGE SCALE GENOMIC DNA]</scope>
    <source>
        <strain evidence="11 12">IAM14233</strain>
    </source>
</reference>
<dbReference type="Proteomes" id="UP000267342">
    <property type="component" value="Chromosome"/>
</dbReference>
<sequence length="253" mass="27214">MSQSPLSCEFITPDWPAPANVRALVTTRVGGPCKAPYDAFNVGDYVGDNLADVAECRRQLAVHAGDTRFHWLAQVHGTTVVGPELDDGVEADASISRVAGEGCAIMTADCLPVVLCDREGTRISAVHAGWKGLLDGVIEAAVREMDCAPGEVIAWFGPAIGQCCFEVGAEVRGAFMEKLPQAAKAFIPSPHRSGERYMADMYLLARQRLEAIGVGDIHGGGDCTCCDVGRFYSYRRDGEKTGRMATVIWFDQV</sequence>
<evidence type="ECO:0000256" key="1">
    <source>
        <dbReference type="ARBA" id="ARBA00000553"/>
    </source>
</evidence>
<dbReference type="GO" id="GO:0005507">
    <property type="term" value="F:copper ion binding"/>
    <property type="evidence" value="ECO:0007669"/>
    <property type="project" value="TreeGrafter"/>
</dbReference>
<dbReference type="AlphaFoldDB" id="A0A348HC37"/>
<evidence type="ECO:0000313" key="11">
    <source>
        <dbReference type="EMBL" id="BBG29189.1"/>
    </source>
</evidence>
<comment type="catalytic activity">
    <reaction evidence="8">
        <text>adenosine + phosphate = alpha-D-ribose 1-phosphate + adenine</text>
        <dbReference type="Rhea" id="RHEA:27642"/>
        <dbReference type="ChEBI" id="CHEBI:16335"/>
        <dbReference type="ChEBI" id="CHEBI:16708"/>
        <dbReference type="ChEBI" id="CHEBI:43474"/>
        <dbReference type="ChEBI" id="CHEBI:57720"/>
        <dbReference type="EC" id="2.4.2.1"/>
    </reaction>
    <physiologicalReaction direction="left-to-right" evidence="8">
        <dbReference type="Rhea" id="RHEA:27643"/>
    </physiologicalReaction>
</comment>
<dbReference type="GO" id="GO:0016787">
    <property type="term" value="F:hydrolase activity"/>
    <property type="evidence" value="ECO:0007669"/>
    <property type="project" value="UniProtKB-KW"/>
</dbReference>
<keyword evidence="12" id="KW-1185">Reference proteome</keyword>
<evidence type="ECO:0000256" key="9">
    <source>
        <dbReference type="ARBA" id="ARBA00049893"/>
    </source>
</evidence>
<dbReference type="KEGG" id="zpl:ZBT109_0400"/>
<proteinExistence type="inferred from homology"/>
<gene>
    <name evidence="11" type="ORF">ZBT109_0400</name>
</gene>
<keyword evidence="6" id="KW-0862">Zinc</keyword>
<protein>
    <recommendedName>
        <fullName evidence="10">Purine nucleoside phosphorylase</fullName>
    </recommendedName>
</protein>
<evidence type="ECO:0000256" key="10">
    <source>
        <dbReference type="RuleBase" id="RU361274"/>
    </source>
</evidence>
<comment type="catalytic activity">
    <reaction evidence="1">
        <text>inosine + phosphate = alpha-D-ribose 1-phosphate + hypoxanthine</text>
        <dbReference type="Rhea" id="RHEA:27646"/>
        <dbReference type="ChEBI" id="CHEBI:17368"/>
        <dbReference type="ChEBI" id="CHEBI:17596"/>
        <dbReference type="ChEBI" id="CHEBI:43474"/>
        <dbReference type="ChEBI" id="CHEBI:57720"/>
        <dbReference type="EC" id="2.4.2.1"/>
    </reaction>
    <physiologicalReaction direction="left-to-right" evidence="1">
        <dbReference type="Rhea" id="RHEA:27647"/>
    </physiologicalReaction>
</comment>
<keyword evidence="5" id="KW-0378">Hydrolase</keyword>
<evidence type="ECO:0000313" key="12">
    <source>
        <dbReference type="Proteomes" id="UP000267342"/>
    </source>
</evidence>
<dbReference type="InterPro" id="IPR003730">
    <property type="entry name" value="Cu_polyphenol_OxRdtase"/>
</dbReference>
<dbReference type="CDD" id="cd16833">
    <property type="entry name" value="YfiH"/>
    <property type="match status" value="1"/>
</dbReference>
<accession>A0A348HC37</accession>
<dbReference type="STRING" id="1123510.GCA_000620025_00608"/>
<dbReference type="NCBIfam" id="TIGR00726">
    <property type="entry name" value="peptidoglycan editing factor PgeF"/>
    <property type="match status" value="1"/>
</dbReference>
<comment type="catalytic activity">
    <reaction evidence="9">
        <text>S-methyl-5'-thioadenosine + phosphate = 5-(methylsulfanyl)-alpha-D-ribose 1-phosphate + adenine</text>
        <dbReference type="Rhea" id="RHEA:11852"/>
        <dbReference type="ChEBI" id="CHEBI:16708"/>
        <dbReference type="ChEBI" id="CHEBI:17509"/>
        <dbReference type="ChEBI" id="CHEBI:43474"/>
        <dbReference type="ChEBI" id="CHEBI:58533"/>
        <dbReference type="EC" id="2.4.2.28"/>
    </reaction>
    <physiologicalReaction direction="left-to-right" evidence="9">
        <dbReference type="Rhea" id="RHEA:11853"/>
    </physiologicalReaction>
</comment>
<evidence type="ECO:0000256" key="5">
    <source>
        <dbReference type="ARBA" id="ARBA00022801"/>
    </source>
</evidence>